<dbReference type="SUPFAM" id="SSF53474">
    <property type="entry name" value="alpha/beta-Hydrolases"/>
    <property type="match status" value="1"/>
</dbReference>
<sequence>MTDELMNAILAMNAYDFGASKALDGTQHMQIGNWTITNIAPPNDHNFSAVAYVNGSNYEISYRGTTDVLGTNFFNGDLWNGWTIGSGSDEAADVNSAISFYQSVLQTVTANGGTSANITLTGHSLGGGLTGLVGTIYGVKGYLFDNMPFELAAANAYTDSIPGSAYNPDLAAFIYGGSTPTPNDESKLSAYATIGEALTPLRTTGGQTLPVTGLDSGATDELNSVQLHSMALAAMLVYASDNGITDWSARLISCRSSGMMTWRLRPALEPTRRKLGQLQPRYRK</sequence>
<dbReference type="AlphaFoldDB" id="A0A246DWU6"/>
<gene>
    <name evidence="1" type="ORF">B5E41_10270</name>
</gene>
<dbReference type="Proteomes" id="UP000197269">
    <property type="component" value="Unassembled WGS sequence"/>
</dbReference>
<reference evidence="1 2" key="1">
    <citation type="submission" date="2017-03" db="EMBL/GenBank/DDBJ databases">
        <title>Genome of strain Rhizobium sp. CNPSo 668.</title>
        <authorList>
            <person name="Ribeiro R."/>
        </authorList>
    </citation>
    <scope>NUCLEOTIDE SEQUENCE [LARGE SCALE GENOMIC DNA]</scope>
    <source>
        <strain evidence="1 2">CNPSo 668</strain>
    </source>
</reference>
<organism evidence="1 2">
    <name type="scientific">Rhizobium esperanzae</name>
    <dbReference type="NCBI Taxonomy" id="1967781"/>
    <lineage>
        <taxon>Bacteria</taxon>
        <taxon>Pseudomonadati</taxon>
        <taxon>Pseudomonadota</taxon>
        <taxon>Alphaproteobacteria</taxon>
        <taxon>Hyphomicrobiales</taxon>
        <taxon>Rhizobiaceae</taxon>
        <taxon>Rhizobium/Agrobacterium group</taxon>
        <taxon>Rhizobium</taxon>
    </lineage>
</organism>
<dbReference type="Pfam" id="PF26363">
    <property type="entry name" value="Phospholipase-like"/>
    <property type="match status" value="1"/>
</dbReference>
<dbReference type="Gene3D" id="3.40.50.1820">
    <property type="entry name" value="alpha/beta hydrolase"/>
    <property type="match status" value="1"/>
</dbReference>
<protein>
    <recommendedName>
        <fullName evidence="3">Fungal lipase-like domain-containing protein</fullName>
    </recommendedName>
</protein>
<evidence type="ECO:0008006" key="3">
    <source>
        <dbReference type="Google" id="ProtNLM"/>
    </source>
</evidence>
<accession>A0A246DWU6</accession>
<proteinExistence type="predicted"/>
<name>A0A246DWU6_9HYPH</name>
<dbReference type="InterPro" id="IPR029058">
    <property type="entry name" value="AB_hydrolase_fold"/>
</dbReference>
<comment type="caution">
    <text evidence="1">The sequence shown here is derived from an EMBL/GenBank/DDBJ whole genome shotgun (WGS) entry which is preliminary data.</text>
</comment>
<dbReference type="EMBL" id="MXPU01000006">
    <property type="protein sequence ID" value="OWO94805.1"/>
    <property type="molecule type" value="Genomic_DNA"/>
</dbReference>
<dbReference type="RefSeq" id="WP_088393290.1">
    <property type="nucleotide sequence ID" value="NZ_MXPU01000006.1"/>
</dbReference>
<evidence type="ECO:0000313" key="2">
    <source>
        <dbReference type="Proteomes" id="UP000197269"/>
    </source>
</evidence>
<evidence type="ECO:0000313" key="1">
    <source>
        <dbReference type="EMBL" id="OWO94805.1"/>
    </source>
</evidence>